<evidence type="ECO:0000259" key="5">
    <source>
        <dbReference type="PROSITE" id="PS50931"/>
    </source>
</evidence>
<comment type="similarity">
    <text evidence="1">Belongs to the LysR transcriptional regulatory family.</text>
</comment>
<dbReference type="eggNOG" id="COG0583">
    <property type="taxonomic scope" value="Bacteria"/>
</dbReference>
<dbReference type="InterPro" id="IPR036390">
    <property type="entry name" value="WH_DNA-bd_sf"/>
</dbReference>
<dbReference type="GO" id="GO:0003677">
    <property type="term" value="F:DNA binding"/>
    <property type="evidence" value="ECO:0007669"/>
    <property type="project" value="UniProtKB-KW"/>
</dbReference>
<keyword evidence="3" id="KW-0238">DNA-binding</keyword>
<reference evidence="6 7" key="1">
    <citation type="journal article" date="2010" name="Stand. Genomic Sci.">
        <title>Complete genome sequence of Conexibacter woesei type strain (ID131577).</title>
        <authorList>
            <person name="Pukall R."/>
            <person name="Lapidus A."/>
            <person name="Glavina Del Rio T."/>
            <person name="Copeland A."/>
            <person name="Tice H."/>
            <person name="Cheng J.-F."/>
            <person name="Lucas S."/>
            <person name="Chen F."/>
            <person name="Nolan M."/>
            <person name="Bruce D."/>
            <person name="Goodwin L."/>
            <person name="Pitluck S."/>
            <person name="Mavromatis K."/>
            <person name="Ivanova N."/>
            <person name="Ovchinnikova G."/>
            <person name="Pati A."/>
            <person name="Chen A."/>
            <person name="Palaniappan K."/>
            <person name="Land M."/>
            <person name="Hauser L."/>
            <person name="Chang Y.-J."/>
            <person name="Jeffries C.D."/>
            <person name="Chain P."/>
            <person name="Meincke L."/>
            <person name="Sims D."/>
            <person name="Brettin T."/>
            <person name="Detter J.C."/>
            <person name="Rohde M."/>
            <person name="Goeker M."/>
            <person name="Bristow J."/>
            <person name="Eisen J.A."/>
            <person name="Markowitz V."/>
            <person name="Kyrpides N.C."/>
            <person name="Klenk H.-P."/>
            <person name="Hugenholtz P."/>
        </authorList>
    </citation>
    <scope>NUCLEOTIDE SEQUENCE [LARGE SCALE GENOMIC DNA]</scope>
    <source>
        <strain evidence="7">DSM 14684 / CIP 108061 / JCM 11494 / NBRC 100937 / ID131577</strain>
    </source>
</reference>
<feature type="domain" description="HTH lysR-type" evidence="5">
    <location>
        <begin position="1"/>
        <end position="58"/>
    </location>
</feature>
<dbReference type="InterPro" id="IPR036388">
    <property type="entry name" value="WH-like_DNA-bd_sf"/>
</dbReference>
<dbReference type="Proteomes" id="UP000008229">
    <property type="component" value="Chromosome"/>
</dbReference>
<dbReference type="EMBL" id="CP001854">
    <property type="protein sequence ID" value="ADB53957.1"/>
    <property type="molecule type" value="Genomic_DNA"/>
</dbReference>
<dbReference type="PANTHER" id="PTHR30419">
    <property type="entry name" value="HTH-TYPE TRANSCRIPTIONAL REGULATOR YBHD"/>
    <property type="match status" value="1"/>
</dbReference>
<dbReference type="FunFam" id="1.10.10.10:FF:000001">
    <property type="entry name" value="LysR family transcriptional regulator"/>
    <property type="match status" value="1"/>
</dbReference>
<proteinExistence type="inferred from homology"/>
<dbReference type="GO" id="GO:0005829">
    <property type="term" value="C:cytosol"/>
    <property type="evidence" value="ECO:0007669"/>
    <property type="project" value="TreeGrafter"/>
</dbReference>
<dbReference type="Pfam" id="PF03466">
    <property type="entry name" value="LysR_substrate"/>
    <property type="match status" value="1"/>
</dbReference>
<dbReference type="Gene3D" id="1.10.10.10">
    <property type="entry name" value="Winged helix-like DNA-binding domain superfamily/Winged helix DNA-binding domain"/>
    <property type="match status" value="1"/>
</dbReference>
<dbReference type="RefSeq" id="WP_012937008.1">
    <property type="nucleotide sequence ID" value="NC_013739.1"/>
</dbReference>
<evidence type="ECO:0000256" key="1">
    <source>
        <dbReference type="ARBA" id="ARBA00009437"/>
    </source>
</evidence>
<dbReference type="AlphaFoldDB" id="D3F0M3"/>
<dbReference type="Gene3D" id="3.40.190.290">
    <property type="match status" value="1"/>
</dbReference>
<keyword evidence="4" id="KW-0804">Transcription</keyword>
<dbReference type="InterPro" id="IPR005119">
    <property type="entry name" value="LysR_subst-bd"/>
</dbReference>
<evidence type="ECO:0000256" key="2">
    <source>
        <dbReference type="ARBA" id="ARBA00023015"/>
    </source>
</evidence>
<gene>
    <name evidence="6" type="ordered locus">Cwoe_5552</name>
</gene>
<organism evidence="6 7">
    <name type="scientific">Conexibacter woesei (strain DSM 14684 / CCUG 47730 / CIP 108061 / JCM 11494 / NBRC 100937 / ID131577)</name>
    <dbReference type="NCBI Taxonomy" id="469383"/>
    <lineage>
        <taxon>Bacteria</taxon>
        <taxon>Bacillati</taxon>
        <taxon>Actinomycetota</taxon>
        <taxon>Thermoleophilia</taxon>
        <taxon>Solirubrobacterales</taxon>
        <taxon>Conexibacteraceae</taxon>
        <taxon>Conexibacter</taxon>
    </lineage>
</organism>
<sequence>MTLQQLQYFLAAIEHGTFSAAADALYLAQPSLSEQVRRLEAELGVALFVRAGRRLVLTEAGRTLRPEAERTLAAAARAAESVADVRELRAGTATFGTFGDAPPWLIGNIAAAFRRRHPDVRLRVVGLNSSEVADEVREGRIEAGLVVLPIDDAGLDVRPAMEDELVYVSADPARVARPVAIEQLAEVPLILYDARWGWEDPTRRALFQRAQRAGVRLEAAIEVEEVSNALDLAARGLGDTVISASISLRRGALPSALGYASFDEPLNETFAFIARRDAPVSPATRELIALAERQLADMQERREAARVENARRRSTS</sequence>
<reference evidence="7" key="2">
    <citation type="submission" date="2010-01" db="EMBL/GenBank/DDBJ databases">
        <title>The complete genome of Conexibacter woesei DSM 14684.</title>
        <authorList>
            <consortium name="US DOE Joint Genome Institute (JGI-PGF)"/>
            <person name="Lucas S."/>
            <person name="Copeland A."/>
            <person name="Lapidus A."/>
            <person name="Glavina del Rio T."/>
            <person name="Dalin E."/>
            <person name="Tice H."/>
            <person name="Bruce D."/>
            <person name="Goodwin L."/>
            <person name="Pitluck S."/>
            <person name="Kyrpides N."/>
            <person name="Mavromatis K."/>
            <person name="Ivanova N."/>
            <person name="Mikhailova N."/>
            <person name="Chertkov O."/>
            <person name="Brettin T."/>
            <person name="Detter J.C."/>
            <person name="Han C."/>
            <person name="Larimer F."/>
            <person name="Land M."/>
            <person name="Hauser L."/>
            <person name="Markowitz V."/>
            <person name="Cheng J.-F."/>
            <person name="Hugenholtz P."/>
            <person name="Woyke T."/>
            <person name="Wu D."/>
            <person name="Pukall R."/>
            <person name="Steenblock K."/>
            <person name="Schneider S."/>
            <person name="Klenk H.-P."/>
            <person name="Eisen J.A."/>
        </authorList>
    </citation>
    <scope>NUCLEOTIDE SEQUENCE [LARGE SCALE GENOMIC DNA]</scope>
    <source>
        <strain evidence="7">DSM 14684 / CIP 108061 / JCM 11494 / NBRC 100937 / ID131577</strain>
    </source>
</reference>
<accession>D3F0M3</accession>
<dbReference type="KEGG" id="cwo:Cwoe_5552"/>
<dbReference type="SUPFAM" id="SSF53850">
    <property type="entry name" value="Periplasmic binding protein-like II"/>
    <property type="match status" value="1"/>
</dbReference>
<dbReference type="HOGENOM" id="CLU_039613_6_5_11"/>
<dbReference type="Pfam" id="PF00126">
    <property type="entry name" value="HTH_1"/>
    <property type="match status" value="1"/>
</dbReference>
<dbReference type="GO" id="GO:0003700">
    <property type="term" value="F:DNA-binding transcription factor activity"/>
    <property type="evidence" value="ECO:0007669"/>
    <property type="project" value="InterPro"/>
</dbReference>
<name>D3F0M3_CONWI</name>
<dbReference type="CDD" id="cd05466">
    <property type="entry name" value="PBP2_LTTR_substrate"/>
    <property type="match status" value="1"/>
</dbReference>
<evidence type="ECO:0000313" key="7">
    <source>
        <dbReference type="Proteomes" id="UP000008229"/>
    </source>
</evidence>
<dbReference type="InterPro" id="IPR050950">
    <property type="entry name" value="HTH-type_LysR_regulators"/>
</dbReference>
<dbReference type="SUPFAM" id="SSF46785">
    <property type="entry name" value="Winged helix' DNA-binding domain"/>
    <property type="match status" value="1"/>
</dbReference>
<evidence type="ECO:0000256" key="4">
    <source>
        <dbReference type="ARBA" id="ARBA00023163"/>
    </source>
</evidence>
<dbReference type="PROSITE" id="PS50931">
    <property type="entry name" value="HTH_LYSR"/>
    <property type="match status" value="1"/>
</dbReference>
<keyword evidence="7" id="KW-1185">Reference proteome</keyword>
<keyword evidence="2" id="KW-0805">Transcription regulation</keyword>
<dbReference type="PRINTS" id="PR00039">
    <property type="entry name" value="HTHLYSR"/>
</dbReference>
<protein>
    <submittedName>
        <fullName evidence="6">Transcriptional regulator, LysR family</fullName>
    </submittedName>
</protein>
<evidence type="ECO:0000313" key="6">
    <source>
        <dbReference type="EMBL" id="ADB53957.1"/>
    </source>
</evidence>
<dbReference type="InterPro" id="IPR000847">
    <property type="entry name" value="LysR_HTH_N"/>
</dbReference>
<dbReference type="OrthoDB" id="3181812at2"/>
<evidence type="ECO:0000256" key="3">
    <source>
        <dbReference type="ARBA" id="ARBA00023125"/>
    </source>
</evidence>
<dbReference type="STRING" id="469383.Cwoe_5552"/>